<name>A0A1M5HQZ0_9FLAO</name>
<protein>
    <recommendedName>
        <fullName evidence="3">Nitrogen regulatory protein P-II family</fullName>
    </recommendedName>
</protein>
<dbReference type="Gene3D" id="3.30.70.120">
    <property type="match status" value="1"/>
</dbReference>
<sequence length="105" mass="12239">MKKNMKLLIITAVLDFEKDIKNMLKKVHVKTFTYKEVRGFTDLSEEAIESNWFAGDMDETESILFYAFVKKENIDPLFELVTEFNSKQVTMSNIHIAVLNIEKSN</sequence>
<dbReference type="AlphaFoldDB" id="A0A1M5HQZ0"/>
<dbReference type="InterPro" id="IPR011322">
    <property type="entry name" value="N-reg_PII-like_a/b"/>
</dbReference>
<reference evidence="2" key="1">
    <citation type="submission" date="2016-11" db="EMBL/GenBank/DDBJ databases">
        <authorList>
            <person name="Varghese N."/>
            <person name="Submissions S."/>
        </authorList>
    </citation>
    <scope>NUCLEOTIDE SEQUENCE [LARGE SCALE GENOMIC DNA]</scope>
    <source>
        <strain evidence="2">DSM 17659</strain>
    </source>
</reference>
<evidence type="ECO:0008006" key="3">
    <source>
        <dbReference type="Google" id="ProtNLM"/>
    </source>
</evidence>
<accession>A0A1M5HQZ0</accession>
<dbReference type="InterPro" id="IPR015867">
    <property type="entry name" value="N-reg_PII/ATP_PRibTrfase_C"/>
</dbReference>
<proteinExistence type="predicted"/>
<organism evidence="1 2">
    <name type="scientific">Flavobacterium micromati</name>
    <dbReference type="NCBI Taxonomy" id="229205"/>
    <lineage>
        <taxon>Bacteria</taxon>
        <taxon>Pseudomonadati</taxon>
        <taxon>Bacteroidota</taxon>
        <taxon>Flavobacteriia</taxon>
        <taxon>Flavobacteriales</taxon>
        <taxon>Flavobacteriaceae</taxon>
        <taxon>Flavobacterium</taxon>
    </lineage>
</organism>
<dbReference type="STRING" id="229205.SAMN05444372_10380"/>
<dbReference type="EMBL" id="FQWF01000003">
    <property type="protein sequence ID" value="SHG18272.1"/>
    <property type="molecule type" value="Genomic_DNA"/>
</dbReference>
<dbReference type="SUPFAM" id="SSF54913">
    <property type="entry name" value="GlnB-like"/>
    <property type="match status" value="1"/>
</dbReference>
<keyword evidence="2" id="KW-1185">Reference proteome</keyword>
<evidence type="ECO:0000313" key="2">
    <source>
        <dbReference type="Proteomes" id="UP000184020"/>
    </source>
</evidence>
<evidence type="ECO:0000313" key="1">
    <source>
        <dbReference type="EMBL" id="SHG18272.1"/>
    </source>
</evidence>
<dbReference type="Proteomes" id="UP000184020">
    <property type="component" value="Unassembled WGS sequence"/>
</dbReference>
<gene>
    <name evidence="1" type="ORF">SAMN05444372_10380</name>
</gene>